<reference evidence="2 3" key="1">
    <citation type="submission" date="2019-09" db="EMBL/GenBank/DDBJ databases">
        <title>Genome sequence of Adhaeribacter sp. M2.</title>
        <authorList>
            <person name="Srinivasan S."/>
        </authorList>
    </citation>
    <scope>NUCLEOTIDE SEQUENCE [LARGE SCALE GENOMIC DNA]</scope>
    <source>
        <strain evidence="2 3">M2</strain>
    </source>
</reference>
<evidence type="ECO:0000313" key="2">
    <source>
        <dbReference type="EMBL" id="KAA9325042.1"/>
    </source>
</evidence>
<gene>
    <name evidence="2" type="ORF">F0P94_19245</name>
</gene>
<proteinExistence type="predicted"/>
<name>A0A5N1IHB6_9BACT</name>
<keyword evidence="1" id="KW-0175">Coiled coil</keyword>
<dbReference type="EMBL" id="VTWT01000014">
    <property type="protein sequence ID" value="KAA9325042.1"/>
    <property type="molecule type" value="Genomic_DNA"/>
</dbReference>
<organism evidence="2 3">
    <name type="scientific">Adhaeribacter soli</name>
    <dbReference type="NCBI Taxonomy" id="2607655"/>
    <lineage>
        <taxon>Bacteria</taxon>
        <taxon>Pseudomonadati</taxon>
        <taxon>Bacteroidota</taxon>
        <taxon>Cytophagia</taxon>
        <taxon>Cytophagales</taxon>
        <taxon>Hymenobacteraceae</taxon>
        <taxon>Adhaeribacter</taxon>
    </lineage>
</organism>
<keyword evidence="3" id="KW-1185">Reference proteome</keyword>
<accession>A0A5N1IHB6</accession>
<sequence>MENEEKYGVPVTFRIGAQMKKELGDEAALRGISLAQHGANLLLTCHQNSQEQTAEVSLLLRAKETIKQQNNSLAQNLKDVEKQLADYRQDDQVVRILQRNRDLLSKYSSAGSIAKSKLEQEGFDFHYITHKGLKDREYFCILNMSFYVENDTVFIKPLNK</sequence>
<dbReference type="Proteomes" id="UP000326570">
    <property type="component" value="Unassembled WGS sequence"/>
</dbReference>
<feature type="coiled-coil region" evidence="1">
    <location>
        <begin position="63"/>
        <end position="90"/>
    </location>
</feature>
<dbReference type="RefSeq" id="WP_150906139.1">
    <property type="nucleotide sequence ID" value="NZ_VTWT01000014.1"/>
</dbReference>
<evidence type="ECO:0000313" key="3">
    <source>
        <dbReference type="Proteomes" id="UP000326570"/>
    </source>
</evidence>
<protein>
    <submittedName>
        <fullName evidence="2">Uncharacterized protein</fullName>
    </submittedName>
</protein>
<dbReference type="AlphaFoldDB" id="A0A5N1IHB6"/>
<comment type="caution">
    <text evidence="2">The sequence shown here is derived from an EMBL/GenBank/DDBJ whole genome shotgun (WGS) entry which is preliminary data.</text>
</comment>
<evidence type="ECO:0000256" key="1">
    <source>
        <dbReference type="SAM" id="Coils"/>
    </source>
</evidence>